<dbReference type="EMBL" id="WBMS02000053">
    <property type="protein sequence ID" value="MWA06588.1"/>
    <property type="molecule type" value="Genomic_DNA"/>
</dbReference>
<feature type="region of interest" description="Disordered" evidence="7">
    <location>
        <begin position="1"/>
        <end position="39"/>
    </location>
</feature>
<comment type="similarity">
    <text evidence="1">Belongs to the cysteine dioxygenase family.</text>
</comment>
<feature type="compositionally biased region" description="Polar residues" evidence="7">
    <location>
        <begin position="1"/>
        <end position="13"/>
    </location>
</feature>
<organism evidence="8 9">
    <name type="scientific">Actinomadura physcomitrii</name>
    <dbReference type="NCBI Taxonomy" id="2650748"/>
    <lineage>
        <taxon>Bacteria</taxon>
        <taxon>Bacillati</taxon>
        <taxon>Actinomycetota</taxon>
        <taxon>Actinomycetes</taxon>
        <taxon>Streptosporangiales</taxon>
        <taxon>Thermomonosporaceae</taxon>
        <taxon>Actinomadura</taxon>
    </lineage>
</organism>
<proteinExistence type="inferred from homology"/>
<keyword evidence="5 6" id="KW-0408">Iron</keyword>
<evidence type="ECO:0000256" key="2">
    <source>
        <dbReference type="ARBA" id="ARBA00022723"/>
    </source>
</evidence>
<dbReference type="GO" id="GO:0008198">
    <property type="term" value="F:ferrous iron binding"/>
    <property type="evidence" value="ECO:0007669"/>
    <property type="project" value="TreeGrafter"/>
</dbReference>
<feature type="binding site" evidence="6">
    <location>
        <position position="134"/>
    </location>
    <ligand>
        <name>Fe cation</name>
        <dbReference type="ChEBI" id="CHEBI:24875"/>
        <note>catalytic</note>
    </ligand>
</feature>
<dbReference type="Pfam" id="PF05995">
    <property type="entry name" value="CDO_I"/>
    <property type="match status" value="1"/>
</dbReference>
<dbReference type="PANTHER" id="PTHR12918:SF1">
    <property type="entry name" value="CYSTEINE DIOXYGENASE TYPE 1"/>
    <property type="match status" value="1"/>
</dbReference>
<evidence type="ECO:0000256" key="1">
    <source>
        <dbReference type="ARBA" id="ARBA00006622"/>
    </source>
</evidence>
<keyword evidence="4" id="KW-0560">Oxidoreductase</keyword>
<dbReference type="Gene3D" id="2.60.120.10">
    <property type="entry name" value="Jelly Rolls"/>
    <property type="match status" value="1"/>
</dbReference>
<dbReference type="RefSeq" id="WP_151599231.1">
    <property type="nucleotide sequence ID" value="NZ_WBMS02000053.1"/>
</dbReference>
<comment type="caution">
    <text evidence="8">The sequence shown here is derived from an EMBL/GenBank/DDBJ whole genome shotgun (WGS) entry which is preliminary data.</text>
</comment>
<reference evidence="8" key="1">
    <citation type="submission" date="2019-12" db="EMBL/GenBank/DDBJ databases">
        <title>Actinomadura physcomitrii sp. nov., a novel actinomycete isolated from moss [Physcomitrium sphaericum (Ludw) Fuernr].</title>
        <authorList>
            <person name="Zhuang X."/>
        </authorList>
    </citation>
    <scope>NUCLEOTIDE SEQUENCE [LARGE SCALE GENOMIC DNA]</scope>
    <source>
        <strain evidence="8">LD22</strain>
    </source>
</reference>
<keyword evidence="3 8" id="KW-0223">Dioxygenase</keyword>
<keyword evidence="2 6" id="KW-0479">Metal-binding</keyword>
<protein>
    <submittedName>
        <fullName evidence="8">Cysteine dioxygenase</fullName>
    </submittedName>
</protein>
<evidence type="ECO:0000313" key="8">
    <source>
        <dbReference type="EMBL" id="MWA06588.1"/>
    </source>
</evidence>
<dbReference type="Proteomes" id="UP000462055">
    <property type="component" value="Unassembled WGS sequence"/>
</dbReference>
<evidence type="ECO:0000256" key="4">
    <source>
        <dbReference type="ARBA" id="ARBA00023002"/>
    </source>
</evidence>
<dbReference type="PANTHER" id="PTHR12918">
    <property type="entry name" value="CYSTEINE DIOXYGENASE"/>
    <property type="match status" value="1"/>
</dbReference>
<feature type="compositionally biased region" description="Low complexity" evidence="7">
    <location>
        <begin position="23"/>
        <end position="35"/>
    </location>
</feature>
<keyword evidence="9" id="KW-1185">Reference proteome</keyword>
<evidence type="ECO:0000256" key="7">
    <source>
        <dbReference type="SAM" id="MobiDB-lite"/>
    </source>
</evidence>
<name>A0A6I4MK52_9ACTN</name>
<sequence>MTVTATESGTPENGASRAAGTDAPGAGRPAPSGGPFAPPRLAERARALADNPEEWIHRVRLDPQGRWYERVHQDADHEIWLISWLPGQSTGFHDHGGSAGAFAVALGALEEHRVRDHRAVGAGQVRSFGPDYVHDVRNTSDAPAVSVHVYAPPLSTMRRYDLDADGELVRLAAESADDW</sequence>
<dbReference type="CDD" id="cd10548">
    <property type="entry name" value="cupin_CDO"/>
    <property type="match status" value="1"/>
</dbReference>
<evidence type="ECO:0000256" key="3">
    <source>
        <dbReference type="ARBA" id="ARBA00022964"/>
    </source>
</evidence>
<dbReference type="GO" id="GO:0016702">
    <property type="term" value="F:oxidoreductase activity, acting on single donors with incorporation of molecular oxygen, incorporation of two atoms of oxygen"/>
    <property type="evidence" value="ECO:0007669"/>
    <property type="project" value="InterPro"/>
</dbReference>
<dbReference type="AlphaFoldDB" id="A0A6I4MK52"/>
<feature type="binding site" evidence="6">
    <location>
        <position position="95"/>
    </location>
    <ligand>
        <name>Fe cation</name>
        <dbReference type="ChEBI" id="CHEBI:24875"/>
        <note>catalytic</note>
    </ligand>
</feature>
<dbReference type="SUPFAM" id="SSF51182">
    <property type="entry name" value="RmlC-like cupins"/>
    <property type="match status" value="1"/>
</dbReference>
<dbReference type="InterPro" id="IPR010300">
    <property type="entry name" value="CDO_1"/>
</dbReference>
<feature type="binding site" evidence="6">
    <location>
        <position position="93"/>
    </location>
    <ligand>
        <name>Fe cation</name>
        <dbReference type="ChEBI" id="CHEBI:24875"/>
        <note>catalytic</note>
    </ligand>
</feature>
<dbReference type="InterPro" id="IPR014710">
    <property type="entry name" value="RmlC-like_jellyroll"/>
</dbReference>
<gene>
    <name evidence="8" type="ORF">F8568_040830</name>
</gene>
<evidence type="ECO:0000256" key="5">
    <source>
        <dbReference type="ARBA" id="ARBA00023004"/>
    </source>
</evidence>
<evidence type="ECO:0000256" key="6">
    <source>
        <dbReference type="PIRSR" id="PIRSR610300-51"/>
    </source>
</evidence>
<evidence type="ECO:0000313" key="9">
    <source>
        <dbReference type="Proteomes" id="UP000462055"/>
    </source>
</evidence>
<accession>A0A6I4MK52</accession>
<dbReference type="InterPro" id="IPR011051">
    <property type="entry name" value="RmlC_Cupin_sf"/>
</dbReference>